<dbReference type="InterPro" id="IPR016181">
    <property type="entry name" value="Acyl_CoA_acyltransferase"/>
</dbReference>
<evidence type="ECO:0000256" key="1">
    <source>
        <dbReference type="RuleBase" id="RU363094"/>
    </source>
</evidence>
<dbReference type="AlphaFoldDB" id="A0A4Q1RFU7"/>
<evidence type="ECO:0000313" key="3">
    <source>
        <dbReference type="EMBL" id="RXS74484.1"/>
    </source>
</evidence>
<dbReference type="Pfam" id="PF00583">
    <property type="entry name" value="Acetyltransf_1"/>
    <property type="match status" value="1"/>
</dbReference>
<proteinExistence type="inferred from homology"/>
<dbReference type="CDD" id="cd04301">
    <property type="entry name" value="NAT_SF"/>
    <property type="match status" value="1"/>
</dbReference>
<organism evidence="3 4">
    <name type="scientific">Blautia faecicola</name>
    <dbReference type="NCBI Taxonomy" id="2509240"/>
    <lineage>
        <taxon>Bacteria</taxon>
        <taxon>Bacillati</taxon>
        <taxon>Bacillota</taxon>
        <taxon>Clostridia</taxon>
        <taxon>Lachnospirales</taxon>
        <taxon>Lachnospiraceae</taxon>
        <taxon>Blautia</taxon>
    </lineage>
</organism>
<dbReference type="RefSeq" id="WP_129257126.1">
    <property type="nucleotide sequence ID" value="NZ_SDKC01000001.1"/>
</dbReference>
<dbReference type="Gene3D" id="3.40.630.30">
    <property type="match status" value="1"/>
</dbReference>
<dbReference type="InterPro" id="IPR006464">
    <property type="entry name" value="AcTrfase_RimI/Ard1"/>
</dbReference>
<dbReference type="OrthoDB" id="9794566at2"/>
<dbReference type="NCBIfam" id="TIGR01575">
    <property type="entry name" value="rimI"/>
    <property type="match status" value="1"/>
</dbReference>
<comment type="similarity">
    <text evidence="1">Belongs to the acetyltransferase family. RimI subfamily.</text>
</comment>
<dbReference type="InterPro" id="IPR050276">
    <property type="entry name" value="MshD_Acetyltransferase"/>
</dbReference>
<dbReference type="InterPro" id="IPR000182">
    <property type="entry name" value="GNAT_dom"/>
</dbReference>
<keyword evidence="1" id="KW-0963">Cytoplasm</keyword>
<feature type="domain" description="N-acetyltransferase" evidence="2">
    <location>
        <begin position="2"/>
        <end position="146"/>
    </location>
</feature>
<dbReference type="EC" id="2.3.1.266" evidence="1"/>
<dbReference type="SUPFAM" id="SSF55729">
    <property type="entry name" value="Acyl-CoA N-acyltransferases (Nat)"/>
    <property type="match status" value="1"/>
</dbReference>
<evidence type="ECO:0000259" key="2">
    <source>
        <dbReference type="PROSITE" id="PS51186"/>
    </source>
</evidence>
<reference evidence="3 4" key="1">
    <citation type="submission" date="2019-01" db="EMBL/GenBank/DDBJ databases">
        <title>Blautia sp. nov. KGMB01111 isolated human feces.</title>
        <authorList>
            <person name="Park J.-E."/>
            <person name="Kim J.-S."/>
            <person name="Park S.-H."/>
        </authorList>
    </citation>
    <scope>NUCLEOTIDE SEQUENCE [LARGE SCALE GENOMIC DNA]</scope>
    <source>
        <strain evidence="3 4">KGMB01111</strain>
    </source>
</reference>
<sequence length="150" mass="17574">MTEIREMQLDDLEQVMEIENENFSRPWTETGFFTFLIRQDTLFLVAEEDEEILGYCGVVMVQDEGDITNVSVKKDRQNHGIGKLLVQELIRKTEEMGVSRLFLEVRESNERAIHVYEKAGFVKNGLRKNYYEDPVEHAVLMMHETTGKER</sequence>
<keyword evidence="3" id="KW-0808">Transferase</keyword>
<gene>
    <name evidence="3" type="primary">rimI</name>
    <name evidence="3" type="ORF">ETP43_04120</name>
</gene>
<dbReference type="PANTHER" id="PTHR43617:SF35">
    <property type="entry name" value="[RIBOSOMAL PROTEIN BS18]-ALANINE N-ACETYLTRANSFERASE"/>
    <property type="match status" value="1"/>
</dbReference>
<comment type="catalytic activity">
    <reaction evidence="1">
        <text>N-terminal L-alanyl-[ribosomal protein bS18] + acetyl-CoA = N-terminal N(alpha)-acetyl-L-alanyl-[ribosomal protein bS18] + CoA + H(+)</text>
        <dbReference type="Rhea" id="RHEA:43756"/>
        <dbReference type="Rhea" id="RHEA-COMP:10676"/>
        <dbReference type="Rhea" id="RHEA-COMP:10677"/>
        <dbReference type="ChEBI" id="CHEBI:15378"/>
        <dbReference type="ChEBI" id="CHEBI:57287"/>
        <dbReference type="ChEBI" id="CHEBI:57288"/>
        <dbReference type="ChEBI" id="CHEBI:64718"/>
        <dbReference type="ChEBI" id="CHEBI:83683"/>
        <dbReference type="EC" id="2.3.1.266"/>
    </reaction>
</comment>
<dbReference type="PANTHER" id="PTHR43617">
    <property type="entry name" value="L-AMINO ACID N-ACETYLTRANSFERASE"/>
    <property type="match status" value="1"/>
</dbReference>
<dbReference type="GO" id="GO:0005737">
    <property type="term" value="C:cytoplasm"/>
    <property type="evidence" value="ECO:0007669"/>
    <property type="project" value="UniProtKB-SubCell"/>
</dbReference>
<dbReference type="Proteomes" id="UP000290106">
    <property type="component" value="Unassembled WGS sequence"/>
</dbReference>
<protein>
    <recommendedName>
        <fullName evidence="1">[Ribosomal protein bS18]-alanine N-acetyltransferase</fullName>
        <ecNumber evidence="1">2.3.1.266</ecNumber>
    </recommendedName>
</protein>
<dbReference type="GO" id="GO:0008999">
    <property type="term" value="F:protein-N-terminal-alanine acetyltransferase activity"/>
    <property type="evidence" value="ECO:0007669"/>
    <property type="project" value="UniProtKB-EC"/>
</dbReference>
<evidence type="ECO:0000313" key="4">
    <source>
        <dbReference type="Proteomes" id="UP000290106"/>
    </source>
</evidence>
<comment type="caution">
    <text evidence="3">The sequence shown here is derived from an EMBL/GenBank/DDBJ whole genome shotgun (WGS) entry which is preliminary data.</text>
</comment>
<comment type="function">
    <text evidence="1">Acetylates the N-terminal alanine of ribosomal protein bS18.</text>
</comment>
<dbReference type="EMBL" id="SDKC01000001">
    <property type="protein sequence ID" value="RXS74484.1"/>
    <property type="molecule type" value="Genomic_DNA"/>
</dbReference>
<dbReference type="PROSITE" id="PS51186">
    <property type="entry name" value="GNAT"/>
    <property type="match status" value="1"/>
</dbReference>
<name>A0A4Q1RFU7_9FIRM</name>
<keyword evidence="4" id="KW-1185">Reference proteome</keyword>
<accession>A0A4Q1RFU7</accession>
<comment type="subcellular location">
    <subcellularLocation>
        <location evidence="1">Cytoplasm</location>
    </subcellularLocation>
</comment>